<dbReference type="OrthoDB" id="7871110at2"/>
<evidence type="ECO:0000313" key="2">
    <source>
        <dbReference type="EMBL" id="EPX82331.1"/>
    </source>
</evidence>
<dbReference type="EMBL" id="APVH01000023">
    <property type="protein sequence ID" value="EPX82331.1"/>
    <property type="molecule type" value="Genomic_DNA"/>
</dbReference>
<dbReference type="RefSeq" id="WP_020040544.1">
    <property type="nucleotide sequence ID" value="NZ_KE557275.1"/>
</dbReference>
<keyword evidence="1" id="KW-0812">Transmembrane</keyword>
<evidence type="ECO:0008006" key="4">
    <source>
        <dbReference type="Google" id="ProtNLM"/>
    </source>
</evidence>
<sequence>MARGGDTYSSIIAWLKILLPMAALAMLSTLFLLPRGGDPMDNMPIGGSLPEDGGPSEQVTAPYYTGTTESGDALTMTARAARPLADGEGDLAAEAMTAQLDLADGSRITLEAARATLDDSDASALLENGVVIESSTGYVMRSDSMRTALDRIEADTLGPVSGSGPAGEFTAGRLRITSGEKEGDVQLLFTDGVNLVYEPEKQ</sequence>
<gene>
    <name evidence="2" type="ORF">Salmuc_04056</name>
</gene>
<dbReference type="Proteomes" id="UP000015347">
    <property type="component" value="Unassembled WGS sequence"/>
</dbReference>
<keyword evidence="1" id="KW-0472">Membrane</keyword>
<proteinExistence type="predicted"/>
<keyword evidence="3" id="KW-1185">Reference proteome</keyword>
<keyword evidence="1" id="KW-1133">Transmembrane helix</keyword>
<feature type="transmembrane region" description="Helical" evidence="1">
    <location>
        <begin position="12"/>
        <end position="33"/>
    </location>
</feature>
<name>S9QLI2_9RHOB</name>
<accession>S9QLI2</accession>
<comment type="caution">
    <text evidence="2">The sequence shown here is derived from an EMBL/GenBank/DDBJ whole genome shotgun (WGS) entry which is preliminary data.</text>
</comment>
<organism evidence="2 3">
    <name type="scientific">Salipiger mucosus DSM 16094</name>
    <dbReference type="NCBI Taxonomy" id="1123237"/>
    <lineage>
        <taxon>Bacteria</taxon>
        <taxon>Pseudomonadati</taxon>
        <taxon>Pseudomonadota</taxon>
        <taxon>Alphaproteobacteria</taxon>
        <taxon>Rhodobacterales</taxon>
        <taxon>Roseobacteraceae</taxon>
        <taxon>Salipiger</taxon>
    </lineage>
</organism>
<dbReference type="AlphaFoldDB" id="S9QLI2"/>
<dbReference type="HOGENOM" id="CLU_114957_0_0_5"/>
<evidence type="ECO:0000313" key="3">
    <source>
        <dbReference type="Proteomes" id="UP000015347"/>
    </source>
</evidence>
<reference evidence="3" key="1">
    <citation type="journal article" date="2014" name="Stand. Genomic Sci.">
        <title>Genome sequence of the exopolysaccharide-producing Salipiger mucosus type strain (DSM 16094(T)), a moderately halophilic member of the Roseobacter clade.</title>
        <authorList>
            <person name="Riedel T."/>
            <person name="Spring S."/>
            <person name="Fiebig A."/>
            <person name="Petersen J."/>
            <person name="Kyrpides N.C."/>
            <person name="Goker M."/>
            <person name="Klenk H.P."/>
        </authorList>
    </citation>
    <scope>NUCLEOTIDE SEQUENCE [LARGE SCALE GENOMIC DNA]</scope>
    <source>
        <strain evidence="3">DSM 16094</strain>
    </source>
</reference>
<evidence type="ECO:0000256" key="1">
    <source>
        <dbReference type="SAM" id="Phobius"/>
    </source>
</evidence>
<protein>
    <recommendedName>
        <fullName evidence="4">Lipopolysaccharide export system protein LptC</fullName>
    </recommendedName>
</protein>
<dbReference type="STRING" id="1123237.Salmuc_04056"/>
<dbReference type="eggNOG" id="COG5375">
    <property type="taxonomic scope" value="Bacteria"/>
</dbReference>